<evidence type="ECO:0000313" key="4">
    <source>
        <dbReference type="Proteomes" id="UP001530377"/>
    </source>
</evidence>
<dbReference type="EMBL" id="JALLPB020000190">
    <property type="protein sequence ID" value="KAL3815622.1"/>
    <property type="molecule type" value="Genomic_DNA"/>
</dbReference>
<keyword evidence="4" id="KW-1185">Reference proteome</keyword>
<keyword evidence="2" id="KW-1133">Transmembrane helix</keyword>
<feature type="compositionally biased region" description="Basic residues" evidence="1">
    <location>
        <begin position="1"/>
        <end position="10"/>
    </location>
</feature>
<feature type="transmembrane region" description="Helical" evidence="2">
    <location>
        <begin position="226"/>
        <end position="246"/>
    </location>
</feature>
<feature type="transmembrane region" description="Helical" evidence="2">
    <location>
        <begin position="266"/>
        <end position="286"/>
    </location>
</feature>
<evidence type="ECO:0000256" key="1">
    <source>
        <dbReference type="SAM" id="MobiDB-lite"/>
    </source>
</evidence>
<dbReference type="Proteomes" id="UP001530377">
    <property type="component" value="Unassembled WGS sequence"/>
</dbReference>
<evidence type="ECO:0000313" key="3">
    <source>
        <dbReference type="EMBL" id="KAL3815622.1"/>
    </source>
</evidence>
<feature type="region of interest" description="Disordered" evidence="1">
    <location>
        <begin position="58"/>
        <end position="100"/>
    </location>
</feature>
<keyword evidence="2" id="KW-0472">Membrane</keyword>
<comment type="caution">
    <text evidence="3">The sequence shown here is derived from an EMBL/GenBank/DDBJ whole genome shotgun (WGS) entry which is preliminary data.</text>
</comment>
<feature type="transmembrane region" description="Helical" evidence="2">
    <location>
        <begin position="166"/>
        <end position="187"/>
    </location>
</feature>
<gene>
    <name evidence="3" type="ORF">ACHAXA_007154</name>
</gene>
<organism evidence="3 4">
    <name type="scientific">Cyclostephanos tholiformis</name>
    <dbReference type="NCBI Taxonomy" id="382380"/>
    <lineage>
        <taxon>Eukaryota</taxon>
        <taxon>Sar</taxon>
        <taxon>Stramenopiles</taxon>
        <taxon>Ochrophyta</taxon>
        <taxon>Bacillariophyta</taxon>
        <taxon>Coscinodiscophyceae</taxon>
        <taxon>Thalassiosirophycidae</taxon>
        <taxon>Stephanodiscales</taxon>
        <taxon>Stephanodiscaceae</taxon>
        <taxon>Cyclostephanos</taxon>
    </lineage>
</organism>
<feature type="region of interest" description="Disordered" evidence="1">
    <location>
        <begin position="1"/>
        <end position="46"/>
    </location>
</feature>
<evidence type="ECO:0000256" key="2">
    <source>
        <dbReference type="SAM" id="Phobius"/>
    </source>
</evidence>
<proteinExistence type="predicted"/>
<reference evidence="3 4" key="1">
    <citation type="submission" date="2024-10" db="EMBL/GenBank/DDBJ databases">
        <title>Updated reference genomes for cyclostephanoid diatoms.</title>
        <authorList>
            <person name="Roberts W.R."/>
            <person name="Alverson A.J."/>
        </authorList>
    </citation>
    <scope>NUCLEOTIDE SEQUENCE [LARGE SCALE GENOMIC DNA]</scope>
    <source>
        <strain evidence="3 4">AJA228-03</strain>
    </source>
</reference>
<sequence length="313" mass="33220">MRLPGSKKAKKDGIGSALSKFLSHKGNNNKHIGGDGGGKDSPLLDRGMEMSSDYYRIADGGRILGRPPKTTTTTSDDGHDVDPTPRTSPPAAVIGGNNEMRDAVTTGGGGGRETDSSSVPIMVENDDVEGGGVDVDDGGRRYETAGSGEDKVGHKFLLVCCDTKRAVIVLTSIALLLDAFAFSSTIIGHDASTTTDGFATAMVVRGCGIFVTLCALLGAFWYSMHVVGVGLVYTTYQLTMDIVRIVGYDWSSGGGGDDDDDDGGKLVVLLPLVLNALIFYAEGTFISEINDGIMSKETYKTRERYSCCCARWW</sequence>
<protein>
    <submittedName>
        <fullName evidence="3">Uncharacterized protein</fullName>
    </submittedName>
</protein>
<name>A0ABD3RRQ1_9STRA</name>
<accession>A0ABD3RRQ1</accession>
<feature type="transmembrane region" description="Helical" evidence="2">
    <location>
        <begin position="199"/>
        <end position="219"/>
    </location>
</feature>
<keyword evidence="2" id="KW-0812">Transmembrane</keyword>
<dbReference type="AlphaFoldDB" id="A0ABD3RRQ1"/>